<name>A0A0C9TH97_PAXIN</name>
<organism evidence="2 3">
    <name type="scientific">Paxillus involutus ATCC 200175</name>
    <dbReference type="NCBI Taxonomy" id="664439"/>
    <lineage>
        <taxon>Eukaryota</taxon>
        <taxon>Fungi</taxon>
        <taxon>Dikarya</taxon>
        <taxon>Basidiomycota</taxon>
        <taxon>Agaricomycotina</taxon>
        <taxon>Agaricomycetes</taxon>
        <taxon>Agaricomycetidae</taxon>
        <taxon>Boletales</taxon>
        <taxon>Paxilineae</taxon>
        <taxon>Paxillaceae</taxon>
        <taxon>Paxillus</taxon>
    </lineage>
</organism>
<gene>
    <name evidence="2" type="ORF">PAXINDRAFT_99615</name>
</gene>
<dbReference type="Proteomes" id="UP000053647">
    <property type="component" value="Unassembled WGS sequence"/>
</dbReference>
<feature type="compositionally biased region" description="Low complexity" evidence="1">
    <location>
        <begin position="345"/>
        <end position="356"/>
    </location>
</feature>
<reference evidence="3" key="2">
    <citation type="submission" date="2015-01" db="EMBL/GenBank/DDBJ databases">
        <title>Evolutionary Origins and Diversification of the Mycorrhizal Mutualists.</title>
        <authorList>
            <consortium name="DOE Joint Genome Institute"/>
            <consortium name="Mycorrhizal Genomics Consortium"/>
            <person name="Kohler A."/>
            <person name="Kuo A."/>
            <person name="Nagy L.G."/>
            <person name="Floudas D."/>
            <person name="Copeland A."/>
            <person name="Barry K.W."/>
            <person name="Cichocki N."/>
            <person name="Veneault-Fourrey C."/>
            <person name="LaButti K."/>
            <person name="Lindquist E.A."/>
            <person name="Lipzen A."/>
            <person name="Lundell T."/>
            <person name="Morin E."/>
            <person name="Murat C."/>
            <person name="Riley R."/>
            <person name="Ohm R."/>
            <person name="Sun H."/>
            <person name="Tunlid A."/>
            <person name="Henrissat B."/>
            <person name="Grigoriev I.V."/>
            <person name="Hibbett D.S."/>
            <person name="Martin F."/>
        </authorList>
    </citation>
    <scope>NUCLEOTIDE SEQUENCE [LARGE SCALE GENOMIC DNA]</scope>
    <source>
        <strain evidence="3">ATCC 200175</strain>
    </source>
</reference>
<dbReference type="OrthoDB" id="2687963at2759"/>
<dbReference type="HOGENOM" id="CLU_568696_0_0_1"/>
<accession>A0A0C9TH97</accession>
<protein>
    <submittedName>
        <fullName evidence="2">Uncharacterized protein</fullName>
    </submittedName>
</protein>
<feature type="region of interest" description="Disordered" evidence="1">
    <location>
        <begin position="99"/>
        <end position="126"/>
    </location>
</feature>
<feature type="compositionally biased region" description="Polar residues" evidence="1">
    <location>
        <begin position="161"/>
        <end position="173"/>
    </location>
</feature>
<feature type="compositionally biased region" description="Polar residues" evidence="1">
    <location>
        <begin position="414"/>
        <end position="425"/>
    </location>
</feature>
<feature type="compositionally biased region" description="Pro residues" evidence="1">
    <location>
        <begin position="256"/>
        <end position="269"/>
    </location>
</feature>
<reference evidence="2 3" key="1">
    <citation type="submission" date="2014-06" db="EMBL/GenBank/DDBJ databases">
        <authorList>
            <consortium name="DOE Joint Genome Institute"/>
            <person name="Kuo A."/>
            <person name="Kohler A."/>
            <person name="Nagy L.G."/>
            <person name="Floudas D."/>
            <person name="Copeland A."/>
            <person name="Barry K.W."/>
            <person name="Cichocki N."/>
            <person name="Veneault-Fourrey C."/>
            <person name="LaButti K."/>
            <person name="Lindquist E.A."/>
            <person name="Lipzen A."/>
            <person name="Lundell T."/>
            <person name="Morin E."/>
            <person name="Murat C."/>
            <person name="Sun H."/>
            <person name="Tunlid A."/>
            <person name="Henrissat B."/>
            <person name="Grigoriev I.V."/>
            <person name="Hibbett D.S."/>
            <person name="Martin F."/>
            <person name="Nordberg H.P."/>
            <person name="Cantor M.N."/>
            <person name="Hua S.X."/>
        </authorList>
    </citation>
    <scope>NUCLEOTIDE SEQUENCE [LARGE SCALE GENOMIC DNA]</scope>
    <source>
        <strain evidence="2 3">ATCC 200175</strain>
    </source>
</reference>
<feature type="compositionally biased region" description="Low complexity" evidence="1">
    <location>
        <begin position="190"/>
        <end position="205"/>
    </location>
</feature>
<dbReference type="AlphaFoldDB" id="A0A0C9TH97"/>
<feature type="region of interest" description="Disordered" evidence="1">
    <location>
        <begin position="161"/>
        <end position="447"/>
    </location>
</feature>
<feature type="compositionally biased region" description="Basic and acidic residues" evidence="1">
    <location>
        <begin position="174"/>
        <end position="186"/>
    </location>
</feature>
<sequence length="483" mass="52506">MVFGTLTDSSRKGDGKVDSHLVKMQKVFRLGLFATSPVRQADKFDPVRVQPSNLNLNPQACEVLSVIDIRRHSVDTINSTNLSFIDPWDTHALSSRVEHWDTPNPRNAHATRAVTRPPSPVKVKPERLLEQSAITRSISHKHPLQSAQAPSKVNSRLITESITAEPHSMSTSSRKPDRAVKRECSRSRLPKSSLPPESGGASVVSRRSRSSSRRAAPVEPPSLFPMDSFLPRAKPPPPLKVPTKHQRSRSIASVPASPPPTLRSLPPLPQRSHQSRKLSEPASFFPVPDMALPIPPVPSLPHPARKSSSPRTPRSQKSNPQLASSQGSMQASDIPALTRSNTGLTATSAESATSESPVTPSQFGPAWTWAPPPSWAGPRPEGAQVTGVNSKGASKLIRKHSAKGKPNGCKYSNAHLNLSSTSLWRSRSPDPAEVGTPAEPSVREVRQKSPDVVVKMKGIQGNEWHERAMAEVIPKLRALKTSR</sequence>
<feature type="compositionally biased region" description="Polar residues" evidence="1">
    <location>
        <begin position="306"/>
        <end position="331"/>
    </location>
</feature>
<proteinExistence type="predicted"/>
<keyword evidence="3" id="KW-1185">Reference proteome</keyword>
<dbReference type="EMBL" id="KN819338">
    <property type="protein sequence ID" value="KIJ15065.1"/>
    <property type="molecule type" value="Genomic_DNA"/>
</dbReference>
<evidence type="ECO:0000313" key="2">
    <source>
        <dbReference type="EMBL" id="KIJ15065.1"/>
    </source>
</evidence>
<evidence type="ECO:0000313" key="3">
    <source>
        <dbReference type="Proteomes" id="UP000053647"/>
    </source>
</evidence>
<evidence type="ECO:0000256" key="1">
    <source>
        <dbReference type="SAM" id="MobiDB-lite"/>
    </source>
</evidence>